<organism evidence="1 2">
    <name type="scientific">Streblomastix strix</name>
    <dbReference type="NCBI Taxonomy" id="222440"/>
    <lineage>
        <taxon>Eukaryota</taxon>
        <taxon>Metamonada</taxon>
        <taxon>Preaxostyla</taxon>
        <taxon>Oxymonadida</taxon>
        <taxon>Streblomastigidae</taxon>
        <taxon>Streblomastix</taxon>
    </lineage>
</organism>
<evidence type="ECO:0000313" key="2">
    <source>
        <dbReference type="Proteomes" id="UP000324800"/>
    </source>
</evidence>
<proteinExistence type="predicted"/>
<dbReference type="AlphaFoldDB" id="A0A5J4W9Q6"/>
<dbReference type="Proteomes" id="UP000324800">
    <property type="component" value="Unassembled WGS sequence"/>
</dbReference>
<name>A0A5J4W9Q6_9EUKA</name>
<reference evidence="1 2" key="1">
    <citation type="submission" date="2019-03" db="EMBL/GenBank/DDBJ databases">
        <title>Single cell metagenomics reveals metabolic interactions within the superorganism composed of flagellate Streblomastix strix and complex community of Bacteroidetes bacteria on its surface.</title>
        <authorList>
            <person name="Treitli S.C."/>
            <person name="Kolisko M."/>
            <person name="Husnik F."/>
            <person name="Keeling P."/>
            <person name="Hampl V."/>
        </authorList>
    </citation>
    <scope>NUCLEOTIDE SEQUENCE [LARGE SCALE GENOMIC DNA]</scope>
    <source>
        <strain evidence="1">ST1C</strain>
    </source>
</reference>
<comment type="caution">
    <text evidence="1">The sequence shown here is derived from an EMBL/GenBank/DDBJ whole genome shotgun (WGS) entry which is preliminary data.</text>
</comment>
<gene>
    <name evidence="1" type="ORF">EZS28_012867</name>
</gene>
<evidence type="ECO:0000313" key="1">
    <source>
        <dbReference type="EMBL" id="KAA6391607.1"/>
    </source>
</evidence>
<accession>A0A5J4W9Q6</accession>
<sequence length="242" mass="25880">MSTVTDSSFIKSGADNTVVLFGTGCTKSLSELTDTSTDLSNYYTKTQTYSRTETDNKYIRQESSIQQTITGRLKYVSPFGGTYDDTQDPVENTYLTQSEDDAKLTNYVNTINNQSINGTKTFNANVNATRFLKTDKDDTSVLLAGGGDMLLSAFGGLELVNNNYTTGASGAPVAVCTLESAGFPKYLFYADDIVFASSAPHVANFRFGTDGKVTITIRTLSGTAGLAGCASAYINVTYPAAN</sequence>
<protein>
    <submittedName>
        <fullName evidence="1">Uncharacterized protein</fullName>
    </submittedName>
</protein>
<dbReference type="EMBL" id="SNRW01002824">
    <property type="protein sequence ID" value="KAA6391607.1"/>
    <property type="molecule type" value="Genomic_DNA"/>
</dbReference>